<dbReference type="AlphaFoldDB" id="A0A8T3C0S7"/>
<protein>
    <submittedName>
        <fullName evidence="1">Uncharacterized protein</fullName>
    </submittedName>
</protein>
<dbReference type="EMBL" id="JAGYWB010000004">
    <property type="protein sequence ID" value="KAI0525089.1"/>
    <property type="molecule type" value="Genomic_DNA"/>
</dbReference>
<reference evidence="1" key="1">
    <citation type="journal article" date="2022" name="Front. Genet.">
        <title>Chromosome-Scale Assembly of the Dendrobium nobile Genome Provides Insights Into the Molecular Mechanism of the Biosynthesis of the Medicinal Active Ingredient of Dendrobium.</title>
        <authorList>
            <person name="Xu Q."/>
            <person name="Niu S.-C."/>
            <person name="Li K.-L."/>
            <person name="Zheng P.-J."/>
            <person name="Zhang X.-J."/>
            <person name="Jia Y."/>
            <person name="Liu Y."/>
            <person name="Niu Y.-X."/>
            <person name="Yu L.-H."/>
            <person name="Chen D.-F."/>
            <person name="Zhang G.-Q."/>
        </authorList>
    </citation>
    <scope>NUCLEOTIDE SEQUENCE</scope>
    <source>
        <tissue evidence="1">Leaf</tissue>
    </source>
</reference>
<name>A0A8T3C0S7_DENNO</name>
<comment type="caution">
    <text evidence="1">The sequence shown here is derived from an EMBL/GenBank/DDBJ whole genome shotgun (WGS) entry which is preliminary data.</text>
</comment>
<evidence type="ECO:0000313" key="1">
    <source>
        <dbReference type="EMBL" id="KAI0525089.1"/>
    </source>
</evidence>
<gene>
    <name evidence="1" type="ORF">KFK09_004479</name>
</gene>
<keyword evidence="2" id="KW-1185">Reference proteome</keyword>
<dbReference type="Proteomes" id="UP000829196">
    <property type="component" value="Unassembled WGS sequence"/>
</dbReference>
<organism evidence="1 2">
    <name type="scientific">Dendrobium nobile</name>
    <name type="common">Orchid</name>
    <dbReference type="NCBI Taxonomy" id="94219"/>
    <lineage>
        <taxon>Eukaryota</taxon>
        <taxon>Viridiplantae</taxon>
        <taxon>Streptophyta</taxon>
        <taxon>Embryophyta</taxon>
        <taxon>Tracheophyta</taxon>
        <taxon>Spermatophyta</taxon>
        <taxon>Magnoliopsida</taxon>
        <taxon>Liliopsida</taxon>
        <taxon>Asparagales</taxon>
        <taxon>Orchidaceae</taxon>
        <taxon>Epidendroideae</taxon>
        <taxon>Malaxideae</taxon>
        <taxon>Dendrobiinae</taxon>
        <taxon>Dendrobium</taxon>
    </lineage>
</organism>
<proteinExistence type="predicted"/>
<sequence length="112" mass="12172">MAHLGLPPPLLSLFSNAPVGPAACTHGLVQVGLVQLAPPEPVAYHNYRSFLISPAAVLDNSHRFPIAEIHPISSWWTVFLPVFFLAFPVIQRNLTAAGGFSSGIDRKYLNIK</sequence>
<evidence type="ECO:0000313" key="2">
    <source>
        <dbReference type="Proteomes" id="UP000829196"/>
    </source>
</evidence>
<accession>A0A8T3C0S7</accession>